<name>A7NSC0_ROSCS</name>
<protein>
    <submittedName>
        <fullName evidence="1">Uncharacterized protein</fullName>
    </submittedName>
</protein>
<dbReference type="Proteomes" id="UP000000263">
    <property type="component" value="Chromosome"/>
</dbReference>
<evidence type="ECO:0000313" key="2">
    <source>
        <dbReference type="Proteomes" id="UP000000263"/>
    </source>
</evidence>
<dbReference type="KEGG" id="rca:Rcas_4450"/>
<reference evidence="1 2" key="1">
    <citation type="submission" date="2007-08" db="EMBL/GenBank/DDBJ databases">
        <title>Complete sequence of Roseiflexus castenholzii DSM 13941.</title>
        <authorList>
            <consortium name="US DOE Joint Genome Institute"/>
            <person name="Copeland A."/>
            <person name="Lucas S."/>
            <person name="Lapidus A."/>
            <person name="Barry K."/>
            <person name="Glavina del Rio T."/>
            <person name="Dalin E."/>
            <person name="Tice H."/>
            <person name="Pitluck S."/>
            <person name="Thompson L.S."/>
            <person name="Brettin T."/>
            <person name="Bruce D."/>
            <person name="Detter J.C."/>
            <person name="Han C."/>
            <person name="Tapia R."/>
            <person name="Schmutz J."/>
            <person name="Larimer F."/>
            <person name="Land M."/>
            <person name="Hauser L."/>
            <person name="Kyrpides N."/>
            <person name="Mikhailova N."/>
            <person name="Bryant D.A."/>
            <person name="Hanada S."/>
            <person name="Tsukatani Y."/>
            <person name="Richardson P."/>
        </authorList>
    </citation>
    <scope>NUCLEOTIDE SEQUENCE [LARGE SCALE GENOMIC DNA]</scope>
    <source>
        <strain evidence="2">DSM 13941 / HLO8</strain>
    </source>
</reference>
<dbReference type="OrthoDB" id="1720415at2"/>
<organism evidence="1 2">
    <name type="scientific">Roseiflexus castenholzii (strain DSM 13941 / HLO8)</name>
    <dbReference type="NCBI Taxonomy" id="383372"/>
    <lineage>
        <taxon>Bacteria</taxon>
        <taxon>Bacillati</taxon>
        <taxon>Chloroflexota</taxon>
        <taxon>Chloroflexia</taxon>
        <taxon>Chloroflexales</taxon>
        <taxon>Roseiflexineae</taxon>
        <taxon>Roseiflexaceae</taxon>
        <taxon>Roseiflexus</taxon>
    </lineage>
</organism>
<accession>A7NSC0</accession>
<keyword evidence="2" id="KW-1185">Reference proteome</keyword>
<proteinExistence type="predicted"/>
<dbReference type="eggNOG" id="COG2006">
    <property type="taxonomic scope" value="Bacteria"/>
</dbReference>
<dbReference type="STRING" id="383372.Rcas_4450"/>
<dbReference type="HOGENOM" id="CLU_747346_0_0_0"/>
<dbReference type="RefSeq" id="WP_012122887.1">
    <property type="nucleotide sequence ID" value="NC_009767.1"/>
</dbReference>
<sequence length="300" mass="32510">MMLIPPDAAVAAVHTTPATVADSYRRLLTLVGIAATPRRAILIPRYARSLPFPGAGATPWQLETMTRLFLRAGVTSITAVLPARHSDMHGYTAIAAALGIDALRSAPQIDHETLIVVLIPCRIDRHNGLFGATPGVAALFHSAAAIRNTPHTLPALAQVRRRGAQLLAVADATTISDGRDAKTEYAEVRSVLLASRDPAALDATIAAQFGLDPLQDVAWLHEAHRQGWGTADLHAMAICGDVEALNDRWGLAPPSPRRAIGCCRRWTTADATTLVSWLRHTGWGRLFRNYQTRYALHSRR</sequence>
<gene>
    <name evidence="1" type="ordered locus">Rcas_4450</name>
</gene>
<dbReference type="EMBL" id="CP000804">
    <property type="protein sequence ID" value="ABU60466.1"/>
    <property type="molecule type" value="Genomic_DNA"/>
</dbReference>
<dbReference type="AlphaFoldDB" id="A7NSC0"/>
<evidence type="ECO:0000313" key="1">
    <source>
        <dbReference type="EMBL" id="ABU60466.1"/>
    </source>
</evidence>